<name>A0A1V4T765_9GAMM</name>
<reference evidence="1 2" key="1">
    <citation type="submission" date="2017-01" db="EMBL/GenBank/DDBJ databases">
        <title>Genome Sequencing of a Marine Spirillum, Oceanospirillum multiglobuliferum ATCC 33336, from Japan.</title>
        <authorList>
            <person name="Carney J.G."/>
            <person name="Trachtenberg A.M."/>
            <person name="Rheaume B.A."/>
            <person name="Linnane J.D."/>
            <person name="Pitts N.L."/>
            <person name="Mykles D.L."/>
            <person name="Maclea K.S."/>
        </authorList>
    </citation>
    <scope>NUCLEOTIDE SEQUENCE [LARGE SCALE GENOMIC DNA]</scope>
    <source>
        <strain evidence="1 2">ATCC 33336</strain>
    </source>
</reference>
<gene>
    <name evidence="1" type="ORF">BTE48_02905</name>
</gene>
<comment type="caution">
    <text evidence="1">The sequence shown here is derived from an EMBL/GenBank/DDBJ whole genome shotgun (WGS) entry which is preliminary data.</text>
</comment>
<keyword evidence="2" id="KW-1185">Reference proteome</keyword>
<sequence length="77" mass="8720">MAYLRAIFWPIPRLSRSLGSLFVSNKAIFYLFSDALAIVTPRTIPEVFNTLLLINSFGALVDKDSKTPDIRWMVTSI</sequence>
<evidence type="ECO:0000313" key="1">
    <source>
        <dbReference type="EMBL" id="OPX56396.1"/>
    </source>
</evidence>
<dbReference type="EMBL" id="MTSM01000003">
    <property type="protein sequence ID" value="OPX56396.1"/>
    <property type="molecule type" value="Genomic_DNA"/>
</dbReference>
<accession>A0A1V4T765</accession>
<protein>
    <submittedName>
        <fullName evidence="1">Uncharacterized protein</fullName>
    </submittedName>
</protein>
<evidence type="ECO:0000313" key="2">
    <source>
        <dbReference type="Proteomes" id="UP000191418"/>
    </source>
</evidence>
<dbReference type="Proteomes" id="UP000191418">
    <property type="component" value="Unassembled WGS sequence"/>
</dbReference>
<dbReference type="AlphaFoldDB" id="A0A1V4T765"/>
<organism evidence="1 2">
    <name type="scientific">Oceanospirillum multiglobuliferum</name>
    <dbReference type="NCBI Taxonomy" id="64969"/>
    <lineage>
        <taxon>Bacteria</taxon>
        <taxon>Pseudomonadati</taxon>
        <taxon>Pseudomonadota</taxon>
        <taxon>Gammaproteobacteria</taxon>
        <taxon>Oceanospirillales</taxon>
        <taxon>Oceanospirillaceae</taxon>
        <taxon>Oceanospirillum</taxon>
    </lineage>
</organism>
<proteinExistence type="predicted"/>